<dbReference type="Proteomes" id="UP000615580">
    <property type="component" value="Unassembled WGS sequence"/>
</dbReference>
<organism evidence="1 2">
    <name type="scientific">Corynebacterium belfantii</name>
    <dbReference type="NCBI Taxonomy" id="2014537"/>
    <lineage>
        <taxon>Bacteria</taxon>
        <taxon>Bacillati</taxon>
        <taxon>Actinomycetota</taxon>
        <taxon>Actinomycetes</taxon>
        <taxon>Mycobacteriales</taxon>
        <taxon>Corynebacteriaceae</taxon>
        <taxon>Corynebacterium</taxon>
    </lineage>
</organism>
<evidence type="ECO:0000313" key="2">
    <source>
        <dbReference type="Proteomes" id="UP000615580"/>
    </source>
</evidence>
<gene>
    <name evidence="1" type="ORF">I4J41_04825</name>
</gene>
<dbReference type="RefSeq" id="WP_088267796.1">
    <property type="nucleotide sequence ID" value="NZ_CBCSFR010000019.1"/>
</dbReference>
<accession>A0ABS0LBW7</accession>
<keyword evidence="2" id="KW-1185">Reference proteome</keyword>
<reference evidence="1 2" key="1">
    <citation type="journal article" date="2020" name="J. Clin. Microbiol.">
        <title>Assessing the Genetic Diversity of Austrian Corynebacterium diphtheriae Clinical Isolates, 2011-2019.</title>
        <authorList>
            <person name="Schaeffer J."/>
            <person name="Huhulescu S."/>
            <person name="Stoeger A."/>
            <person name="Allerberger F."/>
            <person name="Ruppitsch W."/>
        </authorList>
    </citation>
    <scope>NUCLEOTIDE SEQUENCE [LARGE SCALE GENOMIC DNA]</scope>
    <source>
        <strain evidence="1 2">04-17</strain>
    </source>
</reference>
<protein>
    <submittedName>
        <fullName evidence="1">Uncharacterized protein</fullName>
    </submittedName>
</protein>
<proteinExistence type="predicted"/>
<name>A0ABS0LBW7_9CORY</name>
<dbReference type="EMBL" id="JADQUG010000013">
    <property type="protein sequence ID" value="MBG9353950.1"/>
    <property type="molecule type" value="Genomic_DNA"/>
</dbReference>
<sequence>MSQSDMYTIADDLIGLVGEFPLQNIDAESFGKEHGVSADHVVKIGHWCKQNGYMTESSHSDMQHAIWCGMLTAEGEEVAAGRATTHPDKTPTQASTTNFNFNGSVTAGMIGSNNTQNVTLTVSEAQVLALAEALRRDGHDTEADTVLDATDNGKNPNKLLDAFTSIGPALSGYGSFVATLLSMFAGAQ</sequence>
<comment type="caution">
    <text evidence="1">The sequence shown here is derived from an EMBL/GenBank/DDBJ whole genome shotgun (WGS) entry which is preliminary data.</text>
</comment>
<evidence type="ECO:0000313" key="1">
    <source>
        <dbReference type="EMBL" id="MBG9353950.1"/>
    </source>
</evidence>